<organism evidence="1 2">
    <name type="scientific">Priestia megaterium</name>
    <name type="common">Bacillus megaterium</name>
    <dbReference type="NCBI Taxonomy" id="1404"/>
    <lineage>
        <taxon>Bacteria</taxon>
        <taxon>Bacillati</taxon>
        <taxon>Bacillota</taxon>
        <taxon>Bacilli</taxon>
        <taxon>Bacillales</taxon>
        <taxon>Bacillaceae</taxon>
        <taxon>Priestia</taxon>
    </lineage>
</organism>
<dbReference type="RefSeq" id="WP_171778327.1">
    <property type="nucleotide sequence ID" value="NZ_CP045273.1"/>
</dbReference>
<reference evidence="1 2" key="1">
    <citation type="submission" date="2019-10" db="EMBL/GenBank/DDBJ databases">
        <title>Complete genome sequences for adaption low water activity.</title>
        <authorList>
            <person name="Zhao L."/>
            <person name="Zhong J."/>
        </authorList>
    </citation>
    <scope>NUCLEOTIDE SEQUENCE [LARGE SCALE GENOMIC DNA]</scope>
    <source>
        <strain evidence="1 2">FDU301</strain>
        <plasmid evidence="2">pfdu301a</plasmid>
    </source>
</reference>
<geneLocation type="plasmid" evidence="2">
    <name>pfdu301a</name>
</geneLocation>
<dbReference type="AlphaFoldDB" id="A0A6M6DZN2"/>
<protein>
    <submittedName>
        <fullName evidence="1">Uncharacterized protein</fullName>
    </submittedName>
</protein>
<gene>
    <name evidence="1" type="ORF">FDZ14_30090</name>
</gene>
<dbReference type="EMBL" id="CP045273">
    <property type="protein sequence ID" value="QJX80341.1"/>
    <property type="molecule type" value="Genomic_DNA"/>
</dbReference>
<proteinExistence type="predicted"/>
<sequence length="156" mass="19123">MFNRFRRFLTKQDKKENDAYITVEENEMDSELKNRIYKLENYAKSLTQELQRKYAIQFKEQGKSNLKIWVYRDIDGDEIKDITFNRFFEKEYRSLVAINFDYEDNDDIFITYIELWYYHRGHKKGQGTLYDSSIYNLKREIEDLLNELLADKDSFK</sequence>
<dbReference type="Proteomes" id="UP000501076">
    <property type="component" value="Plasmid pFDU301A"/>
</dbReference>
<name>A0A6M6DZN2_PRIMG</name>
<evidence type="ECO:0000313" key="1">
    <source>
        <dbReference type="EMBL" id="QJX80341.1"/>
    </source>
</evidence>
<accession>A0A6M6DZN2</accession>
<keyword evidence="1" id="KW-0614">Plasmid</keyword>
<evidence type="ECO:0000313" key="2">
    <source>
        <dbReference type="Proteomes" id="UP000501076"/>
    </source>
</evidence>